<evidence type="ECO:0000313" key="2">
    <source>
        <dbReference type="EMBL" id="MBK7414054.1"/>
    </source>
</evidence>
<evidence type="ECO:0000313" key="3">
    <source>
        <dbReference type="Proteomes" id="UP000739411"/>
    </source>
</evidence>
<feature type="signal peptide" evidence="1">
    <location>
        <begin position="1"/>
        <end position="24"/>
    </location>
</feature>
<dbReference type="EMBL" id="JADJMS010000006">
    <property type="protein sequence ID" value="MBK7414054.1"/>
    <property type="molecule type" value="Genomic_DNA"/>
</dbReference>
<keyword evidence="1" id="KW-0732">Signal</keyword>
<sequence>MNKFRALICGLIFALFSASTVTFAQEARPLTKGQTLYLPIYSHMLYGNIGKSGKASNAMLSALVSIRNTDGKRPLRIQSARYFDTHGKLISERVPSPVTIQPYGTLEIFVDLNDSAGGSGANFIIKWDADQPINPPLVESLHANMDGGKAVIFMTQSVPVSE</sequence>
<name>A0A935JWY2_9RHOO</name>
<protein>
    <submittedName>
        <fullName evidence="2">DUF3124 domain-containing protein</fullName>
    </submittedName>
</protein>
<evidence type="ECO:0000256" key="1">
    <source>
        <dbReference type="SAM" id="SignalP"/>
    </source>
</evidence>
<dbReference type="InterPro" id="IPR021471">
    <property type="entry name" value="DUF3124"/>
</dbReference>
<feature type="chain" id="PRO_5037160026" evidence="1">
    <location>
        <begin position="25"/>
        <end position="162"/>
    </location>
</feature>
<dbReference type="AlphaFoldDB" id="A0A935JWY2"/>
<proteinExistence type="predicted"/>
<organism evidence="2 3">
    <name type="scientific">Candidatus Dechloromonas phosphorivorans</name>
    <dbReference type="NCBI Taxonomy" id="2899244"/>
    <lineage>
        <taxon>Bacteria</taxon>
        <taxon>Pseudomonadati</taxon>
        <taxon>Pseudomonadota</taxon>
        <taxon>Betaproteobacteria</taxon>
        <taxon>Rhodocyclales</taxon>
        <taxon>Azonexaceae</taxon>
        <taxon>Dechloromonas</taxon>
    </lineage>
</organism>
<dbReference type="Pfam" id="PF11322">
    <property type="entry name" value="DUF3124"/>
    <property type="match status" value="1"/>
</dbReference>
<dbReference type="Proteomes" id="UP000739411">
    <property type="component" value="Unassembled WGS sequence"/>
</dbReference>
<accession>A0A935JWY2</accession>
<comment type="caution">
    <text evidence="2">The sequence shown here is derived from an EMBL/GenBank/DDBJ whole genome shotgun (WGS) entry which is preliminary data.</text>
</comment>
<gene>
    <name evidence="2" type="ORF">IPJ38_01985</name>
</gene>
<reference evidence="2 3" key="1">
    <citation type="submission" date="2020-10" db="EMBL/GenBank/DDBJ databases">
        <title>Connecting structure to function with the recovery of over 1000 high-quality activated sludge metagenome-assembled genomes encoding full-length rRNA genes using long-read sequencing.</title>
        <authorList>
            <person name="Singleton C.M."/>
            <person name="Petriglieri F."/>
            <person name="Kristensen J.M."/>
            <person name="Kirkegaard R.H."/>
            <person name="Michaelsen T.Y."/>
            <person name="Andersen M.H."/>
            <person name="Karst S.M."/>
            <person name="Dueholm M.S."/>
            <person name="Nielsen P.H."/>
            <person name="Albertsen M."/>
        </authorList>
    </citation>
    <scope>NUCLEOTIDE SEQUENCE [LARGE SCALE GENOMIC DNA]</scope>
    <source>
        <strain evidence="2">EsbW_18-Q3-R4-48_BATAC.463</strain>
    </source>
</reference>